<dbReference type="InterPro" id="IPR004827">
    <property type="entry name" value="bZIP"/>
</dbReference>
<reference evidence="3 4" key="1">
    <citation type="submission" date="2023-10" db="EMBL/GenBank/DDBJ databases">
        <authorList>
            <person name="Maclean D."/>
            <person name="Macfadyen A."/>
        </authorList>
    </citation>
    <scope>NUCLEOTIDE SEQUENCE [LARGE SCALE GENOMIC DNA]</scope>
</reference>
<dbReference type="AlphaFoldDB" id="A0AAV1ILK3"/>
<dbReference type="InterPro" id="IPR044759">
    <property type="entry name" value="bZIP_RF2"/>
</dbReference>
<proteinExistence type="predicted"/>
<dbReference type="Pfam" id="PF07716">
    <property type="entry name" value="bZIP_2"/>
    <property type="match status" value="1"/>
</dbReference>
<evidence type="ECO:0000313" key="3">
    <source>
        <dbReference type="EMBL" id="CAK0786823.1"/>
    </source>
</evidence>
<keyword evidence="4" id="KW-1185">Reference proteome</keyword>
<dbReference type="InterPro" id="IPR046347">
    <property type="entry name" value="bZIP_sf"/>
</dbReference>
<dbReference type="PROSITE" id="PS50217">
    <property type="entry name" value="BZIP"/>
    <property type="match status" value="1"/>
</dbReference>
<accession>A0AAV1ILK3</accession>
<feature type="region of interest" description="Disordered" evidence="1">
    <location>
        <begin position="112"/>
        <end position="218"/>
    </location>
</feature>
<dbReference type="SMART" id="SM00338">
    <property type="entry name" value="BRLZ"/>
    <property type="match status" value="1"/>
</dbReference>
<comment type="caution">
    <text evidence="3">The sequence shown here is derived from an EMBL/GenBank/DDBJ whole genome shotgun (WGS) entry which is preliminary data.</text>
</comment>
<evidence type="ECO:0000256" key="1">
    <source>
        <dbReference type="SAM" id="MobiDB-lite"/>
    </source>
</evidence>
<feature type="domain" description="BZIP" evidence="2">
    <location>
        <begin position="198"/>
        <end position="256"/>
    </location>
</feature>
<gene>
    <name evidence="3" type="ORF">CVIRNUC_010037</name>
</gene>
<protein>
    <recommendedName>
        <fullName evidence="2">BZIP domain-containing protein</fullName>
    </recommendedName>
</protein>
<dbReference type="PROSITE" id="PS00036">
    <property type="entry name" value="BZIP_BASIC"/>
    <property type="match status" value="1"/>
</dbReference>
<sequence>MHSQRPYTCVIGAWLTHSEHSWRAALVQRASIGESCPGKQETMLPEIQPQDIDRVLHGSEDLMQMTQYPARKDHFQFSMGSYEPMDDIVRGMPFPDNFDDLAVMQGFVPLGTSTPDIARPMMRAPLSGSTGSGDATGEGSRDASTLDRDYDSDEGRTLSGSTRVTGLRSARRRAKRQAHLDETDDYSDEGGSPAGHSKRVQANRLSAQRSRQRKLEREAQLTRDVEELGQELAQLAAQEDMLRREEGKLAQQVQTCEHELAVVRNRILTMRAENARMQQECDHILDQHPHLRDEKAWMQLK</sequence>
<evidence type="ECO:0000259" key="2">
    <source>
        <dbReference type="PROSITE" id="PS50217"/>
    </source>
</evidence>
<dbReference type="Proteomes" id="UP001314263">
    <property type="component" value="Unassembled WGS sequence"/>
</dbReference>
<dbReference type="GO" id="GO:0003700">
    <property type="term" value="F:DNA-binding transcription factor activity"/>
    <property type="evidence" value="ECO:0007669"/>
    <property type="project" value="InterPro"/>
</dbReference>
<feature type="compositionally biased region" description="Basic and acidic residues" evidence="1">
    <location>
        <begin position="139"/>
        <end position="156"/>
    </location>
</feature>
<dbReference type="CDD" id="cd14703">
    <property type="entry name" value="bZIP_plant_RF2"/>
    <property type="match status" value="1"/>
</dbReference>
<dbReference type="Gene3D" id="1.20.5.170">
    <property type="match status" value="1"/>
</dbReference>
<dbReference type="SUPFAM" id="SSF57959">
    <property type="entry name" value="Leucine zipper domain"/>
    <property type="match status" value="1"/>
</dbReference>
<name>A0AAV1ILK3_9CHLO</name>
<dbReference type="EMBL" id="CAUYUE010000015">
    <property type="protein sequence ID" value="CAK0786823.1"/>
    <property type="molecule type" value="Genomic_DNA"/>
</dbReference>
<organism evidence="3 4">
    <name type="scientific">Coccomyxa viridis</name>
    <dbReference type="NCBI Taxonomy" id="1274662"/>
    <lineage>
        <taxon>Eukaryota</taxon>
        <taxon>Viridiplantae</taxon>
        <taxon>Chlorophyta</taxon>
        <taxon>core chlorophytes</taxon>
        <taxon>Trebouxiophyceae</taxon>
        <taxon>Trebouxiophyceae incertae sedis</taxon>
        <taxon>Coccomyxaceae</taxon>
        <taxon>Coccomyxa</taxon>
    </lineage>
</organism>
<evidence type="ECO:0000313" key="4">
    <source>
        <dbReference type="Proteomes" id="UP001314263"/>
    </source>
</evidence>